<dbReference type="OrthoDB" id="5020966at2"/>
<evidence type="ECO:0000313" key="3">
    <source>
        <dbReference type="Proteomes" id="UP000295764"/>
    </source>
</evidence>
<gene>
    <name evidence="2" type="ORF">EDF64_103403</name>
</gene>
<reference evidence="2 3" key="1">
    <citation type="submission" date="2019-03" db="EMBL/GenBank/DDBJ databases">
        <title>Genomic analyses of the natural microbiome of Caenorhabditis elegans.</title>
        <authorList>
            <person name="Samuel B."/>
        </authorList>
    </citation>
    <scope>NUCLEOTIDE SEQUENCE [LARGE SCALE GENOMIC DNA]</scope>
    <source>
        <strain evidence="2 3">JUb65</strain>
    </source>
</reference>
<dbReference type="Proteomes" id="UP000295764">
    <property type="component" value="Unassembled WGS sequence"/>
</dbReference>
<keyword evidence="1" id="KW-0472">Membrane</keyword>
<keyword evidence="1" id="KW-1133">Transmembrane helix</keyword>
<dbReference type="AlphaFoldDB" id="A0A4R6DME2"/>
<dbReference type="RefSeq" id="WP_133519268.1">
    <property type="nucleotide sequence ID" value="NZ_SNVW01000003.1"/>
</dbReference>
<feature type="transmembrane region" description="Helical" evidence="1">
    <location>
        <begin position="45"/>
        <end position="64"/>
    </location>
</feature>
<accession>A0A4R6DME2</accession>
<proteinExistence type="predicted"/>
<organism evidence="2 3">
    <name type="scientific">Curtobacterium flaccumfaciens</name>
    <dbReference type="NCBI Taxonomy" id="2035"/>
    <lineage>
        <taxon>Bacteria</taxon>
        <taxon>Bacillati</taxon>
        <taxon>Actinomycetota</taxon>
        <taxon>Actinomycetes</taxon>
        <taxon>Micrococcales</taxon>
        <taxon>Microbacteriaceae</taxon>
        <taxon>Curtobacterium</taxon>
    </lineage>
</organism>
<dbReference type="EMBL" id="SNVW01000003">
    <property type="protein sequence ID" value="TDN45479.1"/>
    <property type="molecule type" value="Genomic_DNA"/>
</dbReference>
<name>A0A4R6DME2_9MICO</name>
<keyword evidence="1" id="KW-0812">Transmembrane</keyword>
<evidence type="ECO:0000313" key="2">
    <source>
        <dbReference type="EMBL" id="TDN45479.1"/>
    </source>
</evidence>
<feature type="transmembrane region" description="Helical" evidence="1">
    <location>
        <begin position="19"/>
        <end position="39"/>
    </location>
</feature>
<sequence length="95" mass="10518">MSNEATNEPWRTIVGRPRIWQGVGLTLLGVLWLTLAAFGSEPWRWIVGAAWVVIGVLLLSVAVFDRRHGRGRYAATPLVVRAPERPVDVTGSSQR</sequence>
<evidence type="ECO:0000256" key="1">
    <source>
        <dbReference type="SAM" id="Phobius"/>
    </source>
</evidence>
<protein>
    <submittedName>
        <fullName evidence="2">Uncharacterized protein</fullName>
    </submittedName>
</protein>
<comment type="caution">
    <text evidence="2">The sequence shown here is derived from an EMBL/GenBank/DDBJ whole genome shotgun (WGS) entry which is preliminary data.</text>
</comment>